<gene>
    <name evidence="3" type="ORF">GSUB_05410</name>
</gene>
<evidence type="ECO:0000313" key="3">
    <source>
        <dbReference type="EMBL" id="AJF06114.1"/>
    </source>
</evidence>
<dbReference type="InterPro" id="IPR044031">
    <property type="entry name" value="TssC1_N"/>
</dbReference>
<reference evidence="3 4" key="1">
    <citation type="journal article" date="2015" name="Genome Announc.">
        <title>Genomes of Geoalkalibacter ferrihydriticus Z-0531T and Geoalkalibacter subterraneus Red1T, Two Haloalkaliphilic Metal-Reducing Deltaproteobacteria.</title>
        <authorList>
            <person name="Badalamenti J.P."/>
            <person name="Krajmalnik-Brown R."/>
            <person name="Torres C.I."/>
            <person name="Bond D.R."/>
        </authorList>
    </citation>
    <scope>NUCLEOTIDE SEQUENCE [LARGE SCALE GENOMIC DNA]</scope>
    <source>
        <strain evidence="3 4">Red1</strain>
    </source>
</reference>
<dbReference type="PANTHER" id="PTHR35565">
    <property type="entry name" value="CYTOPLASMIC PROTEIN-RELATED"/>
    <property type="match status" value="1"/>
</dbReference>
<dbReference type="EMBL" id="CP010311">
    <property type="protein sequence ID" value="AJF06114.1"/>
    <property type="molecule type" value="Genomic_DNA"/>
</dbReference>
<dbReference type="Pfam" id="PF05943">
    <property type="entry name" value="VipB"/>
    <property type="match status" value="1"/>
</dbReference>
<dbReference type="NCBIfam" id="TIGR03355">
    <property type="entry name" value="VI_chp_2"/>
    <property type="match status" value="1"/>
</dbReference>
<accession>A0A0B5FND1</accession>
<sequence>MAIQESIQSKNVVTEDCTPSSAYERLCSLVDISPLDETVALDTFADAGKLADISLNKRLTAAIQVFLDLAARSSSGVERIDKTLLDSYIAQIDETISRQLDAVLHHAEFQRVEASWRGLKHLVDRCDFRANIKLELLDCRKDDLRDDFEEAPETVQTGLYRHVYVNEYDTPGGQPISAMVANYEFDNTPQDVALLTDVSRVAASAHCPFISSVGARFFGKESIDELPKIHDLATYMERAEYIRWQSFRESEDARYVGLVLPRFLLRLPYGADSNPVRTFNYEEEVRAEHHGNYLWGNAAFAFAANIARSFADNGWAVNIRGPESGGKVENLAIHNYDVGKGLQSKIPTEILIPETRELEFAQLGFIPLSYYKNSDYACFFSADSVQKPTQYQADDATANARINARLPYIFLVSRISHYLKVLQRENIGTTKSRQTLENELNTWLQTLVTKMKDPEPDLLATHPLKDGRVEVAEIPENPGFFSVSLYVIPHFQIEGVDVRLNLVAQMPRAEK</sequence>
<protein>
    <recommendedName>
        <fullName evidence="5">EvpB family type VI secretion protein</fullName>
    </recommendedName>
</protein>
<dbReference type="Proteomes" id="UP000035036">
    <property type="component" value="Chromosome"/>
</dbReference>
<dbReference type="STRING" id="483547.GSUB_05410"/>
<proteinExistence type="predicted"/>
<evidence type="ECO:0000259" key="2">
    <source>
        <dbReference type="Pfam" id="PF18945"/>
    </source>
</evidence>
<dbReference type="RefSeq" id="WP_040199600.1">
    <property type="nucleotide sequence ID" value="NZ_CP010311.1"/>
</dbReference>
<dbReference type="AlphaFoldDB" id="A0A0B5FND1"/>
<dbReference type="InterPro" id="IPR044032">
    <property type="entry name" value="TssC1_C"/>
</dbReference>
<dbReference type="OrthoDB" id="9764000at2"/>
<evidence type="ECO:0008006" key="5">
    <source>
        <dbReference type="Google" id="ProtNLM"/>
    </source>
</evidence>
<feature type="domain" description="TssC1 N-terminal" evidence="1">
    <location>
        <begin position="86"/>
        <end position="386"/>
    </location>
</feature>
<dbReference type="PANTHER" id="PTHR35565:SF1">
    <property type="entry name" value="TYPE VI SECRETION SYSTEM CONTRACTILE SHEATH LARGE SUBUNIT"/>
    <property type="match status" value="1"/>
</dbReference>
<dbReference type="InterPro" id="IPR010269">
    <property type="entry name" value="T6SS_TssC-like"/>
</dbReference>
<dbReference type="HOGENOM" id="CLU_018386_1_0_7"/>
<evidence type="ECO:0000313" key="4">
    <source>
        <dbReference type="Proteomes" id="UP000035036"/>
    </source>
</evidence>
<evidence type="ECO:0000259" key="1">
    <source>
        <dbReference type="Pfam" id="PF05943"/>
    </source>
</evidence>
<name>A0A0B5FND1_9BACT</name>
<dbReference type="Pfam" id="PF18945">
    <property type="entry name" value="VipB_2"/>
    <property type="match status" value="1"/>
</dbReference>
<feature type="domain" description="TssC1 C-terminal" evidence="2">
    <location>
        <begin position="396"/>
        <end position="506"/>
    </location>
</feature>
<organism evidence="3 4">
    <name type="scientific">Geoalkalibacter subterraneus</name>
    <dbReference type="NCBI Taxonomy" id="483547"/>
    <lineage>
        <taxon>Bacteria</taxon>
        <taxon>Pseudomonadati</taxon>
        <taxon>Thermodesulfobacteriota</taxon>
        <taxon>Desulfuromonadia</taxon>
        <taxon>Desulfuromonadales</taxon>
        <taxon>Geoalkalibacteraceae</taxon>
        <taxon>Geoalkalibacter</taxon>
    </lineage>
</organism>
<dbReference type="KEGG" id="gsb:GSUB_05410"/>
<keyword evidence="4" id="KW-1185">Reference proteome</keyword>